<sequence length="176" mass="19036">MNGDGDADRKRQGPEPGPHAPKPRRGLPVEQTIADDLPSVLPRWRIRHPDRAAEPGRDRRAATDGREFQADRRAARYAPARAVFVVRGRGLPVLTVSMSGLAVEWDDLALPAIGTTVDGELQTGAPDGGFHASMQVVRLEPARRLAAGRFVGLAGSAIDRLLNWLVDLERSAAGRD</sequence>
<gene>
    <name evidence="2" type="ORF">GCM10017083_36380</name>
</gene>
<dbReference type="Proteomes" id="UP000630353">
    <property type="component" value="Unassembled WGS sequence"/>
</dbReference>
<evidence type="ECO:0000313" key="3">
    <source>
        <dbReference type="Proteomes" id="UP000630353"/>
    </source>
</evidence>
<reference evidence="2" key="2">
    <citation type="submission" date="2020-09" db="EMBL/GenBank/DDBJ databases">
        <authorList>
            <person name="Sun Q."/>
            <person name="Kim S."/>
        </authorList>
    </citation>
    <scope>NUCLEOTIDE SEQUENCE</scope>
    <source>
        <strain evidence="2">KCTC 42651</strain>
    </source>
</reference>
<accession>A0A918XUW2</accession>
<dbReference type="AlphaFoldDB" id="A0A918XUW2"/>
<keyword evidence="3" id="KW-1185">Reference proteome</keyword>
<protein>
    <recommendedName>
        <fullName evidence="4">PilZ domain-containing protein</fullName>
    </recommendedName>
</protein>
<evidence type="ECO:0000313" key="2">
    <source>
        <dbReference type="EMBL" id="GHD56439.1"/>
    </source>
</evidence>
<dbReference type="RefSeq" id="WP_189992279.1">
    <property type="nucleotide sequence ID" value="NZ_BMZS01000009.1"/>
</dbReference>
<name>A0A918XUW2_9PROT</name>
<evidence type="ECO:0008006" key="4">
    <source>
        <dbReference type="Google" id="ProtNLM"/>
    </source>
</evidence>
<reference evidence="2" key="1">
    <citation type="journal article" date="2014" name="Int. J. Syst. Evol. Microbiol.">
        <title>Complete genome sequence of Corynebacterium casei LMG S-19264T (=DSM 44701T), isolated from a smear-ripened cheese.</title>
        <authorList>
            <consortium name="US DOE Joint Genome Institute (JGI-PGF)"/>
            <person name="Walter F."/>
            <person name="Albersmeier A."/>
            <person name="Kalinowski J."/>
            <person name="Ruckert C."/>
        </authorList>
    </citation>
    <scope>NUCLEOTIDE SEQUENCE</scope>
    <source>
        <strain evidence="2">KCTC 42651</strain>
    </source>
</reference>
<dbReference type="EMBL" id="BMZS01000009">
    <property type="protein sequence ID" value="GHD56439.1"/>
    <property type="molecule type" value="Genomic_DNA"/>
</dbReference>
<proteinExistence type="predicted"/>
<comment type="caution">
    <text evidence="2">The sequence shown here is derived from an EMBL/GenBank/DDBJ whole genome shotgun (WGS) entry which is preliminary data.</text>
</comment>
<organism evidence="2 3">
    <name type="scientific">Thalassobaculum fulvum</name>
    <dbReference type="NCBI Taxonomy" id="1633335"/>
    <lineage>
        <taxon>Bacteria</taxon>
        <taxon>Pseudomonadati</taxon>
        <taxon>Pseudomonadota</taxon>
        <taxon>Alphaproteobacteria</taxon>
        <taxon>Rhodospirillales</taxon>
        <taxon>Thalassobaculaceae</taxon>
        <taxon>Thalassobaculum</taxon>
    </lineage>
</organism>
<feature type="region of interest" description="Disordered" evidence="1">
    <location>
        <begin position="1"/>
        <end position="67"/>
    </location>
</feature>
<feature type="compositionally biased region" description="Basic and acidic residues" evidence="1">
    <location>
        <begin position="1"/>
        <end position="13"/>
    </location>
</feature>
<feature type="compositionally biased region" description="Basic and acidic residues" evidence="1">
    <location>
        <begin position="47"/>
        <end position="67"/>
    </location>
</feature>
<evidence type="ECO:0000256" key="1">
    <source>
        <dbReference type="SAM" id="MobiDB-lite"/>
    </source>
</evidence>